<dbReference type="GeneTree" id="ENSGT00910000147139"/>
<reference evidence="2" key="2">
    <citation type="submission" date="2025-09" db="UniProtKB">
        <authorList>
            <consortium name="Ensembl"/>
        </authorList>
    </citation>
    <scope>IDENTIFICATION</scope>
</reference>
<sequence length="104" mass="11304">MPVPGSSEIRLCPQAEDPSMGGGGRQEKEGKRWPGPLEASHLRLPNTAYVEGRTENTCSVRNLFPVLLKKNRQPFVSQCFCSLCKGPGPGRVPQALLPECAQSQ</sequence>
<evidence type="ECO:0000313" key="3">
    <source>
        <dbReference type="Proteomes" id="UP000233060"/>
    </source>
</evidence>
<evidence type="ECO:0000313" key="2">
    <source>
        <dbReference type="Ensembl" id="ENSCATP00000003236.1"/>
    </source>
</evidence>
<name>A0A2K5KRC5_CERAT</name>
<dbReference type="AlphaFoldDB" id="A0A2K5KRC5"/>
<organism evidence="2 3">
    <name type="scientific">Cercocebus atys</name>
    <name type="common">Sooty mangabey</name>
    <name type="synonym">Cercocebus torquatus atys</name>
    <dbReference type="NCBI Taxonomy" id="9531"/>
    <lineage>
        <taxon>Eukaryota</taxon>
        <taxon>Metazoa</taxon>
        <taxon>Chordata</taxon>
        <taxon>Craniata</taxon>
        <taxon>Vertebrata</taxon>
        <taxon>Euteleostomi</taxon>
        <taxon>Mammalia</taxon>
        <taxon>Eutheria</taxon>
        <taxon>Euarchontoglires</taxon>
        <taxon>Primates</taxon>
        <taxon>Haplorrhini</taxon>
        <taxon>Catarrhini</taxon>
        <taxon>Cercopithecidae</taxon>
        <taxon>Cercopithecinae</taxon>
        <taxon>Cercocebus</taxon>
    </lineage>
</organism>
<accession>A0A2K5KRC5</accession>
<evidence type="ECO:0000256" key="1">
    <source>
        <dbReference type="SAM" id="MobiDB-lite"/>
    </source>
</evidence>
<reference evidence="2" key="1">
    <citation type="submission" date="2025-08" db="UniProtKB">
        <authorList>
            <consortium name="Ensembl"/>
        </authorList>
    </citation>
    <scope>IDENTIFICATION</scope>
</reference>
<dbReference type="OMA" id="CPQAEDP"/>
<proteinExistence type="predicted"/>
<dbReference type="Proteomes" id="UP000233060">
    <property type="component" value="Unassembled WGS sequence"/>
</dbReference>
<feature type="region of interest" description="Disordered" evidence="1">
    <location>
        <begin position="1"/>
        <end position="39"/>
    </location>
</feature>
<keyword evidence="3" id="KW-1185">Reference proteome</keyword>
<protein>
    <submittedName>
        <fullName evidence="2">Uncharacterized protein</fullName>
    </submittedName>
</protein>
<dbReference type="Bgee" id="ENSCATG00000012966">
    <property type="expression patterns" value="Expressed in thymus and 12 other cell types or tissues"/>
</dbReference>
<dbReference type="Ensembl" id="ENSCATT00000014521.1">
    <property type="protein sequence ID" value="ENSCATP00000003236.1"/>
    <property type="gene ID" value="ENSCATG00000012966.1"/>
</dbReference>